<name>A0A645EUR6_9ZZZZ</name>
<reference evidence="1" key="1">
    <citation type="submission" date="2019-08" db="EMBL/GenBank/DDBJ databases">
        <authorList>
            <person name="Kucharzyk K."/>
            <person name="Murdoch R.W."/>
            <person name="Higgins S."/>
            <person name="Loffler F."/>
        </authorList>
    </citation>
    <scope>NUCLEOTIDE SEQUENCE</scope>
</reference>
<dbReference type="AlphaFoldDB" id="A0A645EUR6"/>
<comment type="caution">
    <text evidence="1">The sequence shown here is derived from an EMBL/GenBank/DDBJ whole genome shotgun (WGS) entry which is preliminary data.</text>
</comment>
<protein>
    <submittedName>
        <fullName evidence="1">Uncharacterized protein</fullName>
    </submittedName>
</protein>
<organism evidence="1">
    <name type="scientific">bioreactor metagenome</name>
    <dbReference type="NCBI Taxonomy" id="1076179"/>
    <lineage>
        <taxon>unclassified sequences</taxon>
        <taxon>metagenomes</taxon>
        <taxon>ecological metagenomes</taxon>
    </lineage>
</organism>
<evidence type="ECO:0000313" key="1">
    <source>
        <dbReference type="EMBL" id="MPN05200.1"/>
    </source>
</evidence>
<proteinExistence type="predicted"/>
<accession>A0A645EUR6</accession>
<gene>
    <name evidence="1" type="ORF">SDC9_152450</name>
</gene>
<dbReference type="EMBL" id="VSSQ01051112">
    <property type="protein sequence ID" value="MPN05200.1"/>
    <property type="molecule type" value="Genomic_DNA"/>
</dbReference>
<sequence>MVNRHIEKALNLIGMQVHGDQSADARSTEHISNQFRSDAHARFIFPVLTRPSEIRDNRDNGLR</sequence>